<comment type="catalytic activity">
    <reaction evidence="1">
        <text>[protein]-peptidylproline (omega=180) = [protein]-peptidylproline (omega=0)</text>
        <dbReference type="Rhea" id="RHEA:16237"/>
        <dbReference type="Rhea" id="RHEA-COMP:10747"/>
        <dbReference type="Rhea" id="RHEA-COMP:10748"/>
        <dbReference type="ChEBI" id="CHEBI:83833"/>
        <dbReference type="ChEBI" id="CHEBI:83834"/>
        <dbReference type="EC" id="5.2.1.8"/>
    </reaction>
</comment>
<dbReference type="PROSITE" id="PS50059">
    <property type="entry name" value="FKBP_PPIASE"/>
    <property type="match status" value="1"/>
</dbReference>
<reference evidence="6" key="1">
    <citation type="submission" date="2013-08" db="EMBL/GenBank/DDBJ databases">
        <authorList>
            <person name="Mendez C."/>
            <person name="Richter M."/>
            <person name="Ferrer M."/>
            <person name="Sanchez J."/>
        </authorList>
    </citation>
    <scope>NUCLEOTIDE SEQUENCE</scope>
</reference>
<keyword evidence="3" id="KW-0697">Rotamase</keyword>
<dbReference type="InterPro" id="IPR001179">
    <property type="entry name" value="PPIase_FKBP_dom"/>
</dbReference>
<keyword evidence="4 6" id="KW-0413">Isomerase</keyword>
<dbReference type="Pfam" id="PF00254">
    <property type="entry name" value="FKBP_C"/>
    <property type="match status" value="1"/>
</dbReference>
<proteinExistence type="predicted"/>
<accession>T1ASA5</accession>
<dbReference type="GO" id="GO:0003755">
    <property type="term" value="F:peptidyl-prolyl cis-trans isomerase activity"/>
    <property type="evidence" value="ECO:0007669"/>
    <property type="project" value="UniProtKB-KW"/>
</dbReference>
<dbReference type="PANTHER" id="PTHR43811">
    <property type="entry name" value="FKBP-TYPE PEPTIDYL-PROLYL CIS-TRANS ISOMERASE FKPA"/>
    <property type="match status" value="1"/>
</dbReference>
<dbReference type="InterPro" id="IPR046357">
    <property type="entry name" value="PPIase_dom_sf"/>
</dbReference>
<sequence length="100" mass="10041">MGTGTAAAVGSTVSVSYVGTLPNGTVFDSSSVDNHGKPVSLTIAAGKVIQGWVEGIPGMRVGGVRELVIPPALGYGCQTPSPKLPVNSTLIFTITLVSVS</sequence>
<comment type="caution">
    <text evidence="6">The sequence shown here is derived from an EMBL/GenBank/DDBJ whole genome shotgun (WGS) entry which is preliminary data.</text>
</comment>
<protein>
    <recommendedName>
        <fullName evidence="2">peptidylprolyl isomerase</fullName>
        <ecNumber evidence="2">5.2.1.8</ecNumber>
    </recommendedName>
</protein>
<organism evidence="6">
    <name type="scientific">mine drainage metagenome</name>
    <dbReference type="NCBI Taxonomy" id="410659"/>
    <lineage>
        <taxon>unclassified sequences</taxon>
        <taxon>metagenomes</taxon>
        <taxon>ecological metagenomes</taxon>
    </lineage>
</organism>
<dbReference type="EMBL" id="AUZY01005027">
    <property type="protein sequence ID" value="EQD60252.1"/>
    <property type="molecule type" value="Genomic_DNA"/>
</dbReference>
<gene>
    <name evidence="6" type="ORF">B1B_07848</name>
</gene>
<evidence type="ECO:0000256" key="3">
    <source>
        <dbReference type="ARBA" id="ARBA00023110"/>
    </source>
</evidence>
<name>T1ASA5_9ZZZZ</name>
<dbReference type="SUPFAM" id="SSF54534">
    <property type="entry name" value="FKBP-like"/>
    <property type="match status" value="1"/>
</dbReference>
<feature type="domain" description="PPIase FKBP-type" evidence="5">
    <location>
        <begin position="10"/>
        <end position="100"/>
    </location>
</feature>
<dbReference type="PANTHER" id="PTHR43811:SF19">
    <property type="entry name" value="39 KDA FK506-BINDING NUCLEAR PROTEIN"/>
    <property type="match status" value="1"/>
</dbReference>
<evidence type="ECO:0000256" key="1">
    <source>
        <dbReference type="ARBA" id="ARBA00000971"/>
    </source>
</evidence>
<evidence type="ECO:0000259" key="5">
    <source>
        <dbReference type="PROSITE" id="PS50059"/>
    </source>
</evidence>
<dbReference type="Gene3D" id="3.10.50.40">
    <property type="match status" value="1"/>
</dbReference>
<reference evidence="6" key="2">
    <citation type="journal article" date="2014" name="ISME J.">
        <title>Microbial stratification in low pH oxic and suboxic macroscopic growths along an acid mine drainage.</title>
        <authorList>
            <person name="Mendez-Garcia C."/>
            <person name="Mesa V."/>
            <person name="Sprenger R.R."/>
            <person name="Richter M."/>
            <person name="Diez M.S."/>
            <person name="Solano J."/>
            <person name="Bargiela R."/>
            <person name="Golyshina O.V."/>
            <person name="Manteca A."/>
            <person name="Ramos J.L."/>
            <person name="Gallego J.R."/>
            <person name="Llorente I."/>
            <person name="Martins Dos Santos V.A."/>
            <person name="Jensen O.N."/>
            <person name="Pelaez A.I."/>
            <person name="Sanchez J."/>
            <person name="Ferrer M."/>
        </authorList>
    </citation>
    <scope>NUCLEOTIDE SEQUENCE</scope>
</reference>
<dbReference type="AlphaFoldDB" id="T1ASA5"/>
<evidence type="ECO:0000256" key="4">
    <source>
        <dbReference type="ARBA" id="ARBA00023235"/>
    </source>
</evidence>
<evidence type="ECO:0000256" key="2">
    <source>
        <dbReference type="ARBA" id="ARBA00013194"/>
    </source>
</evidence>
<dbReference type="EC" id="5.2.1.8" evidence="2"/>
<evidence type="ECO:0000313" key="6">
    <source>
        <dbReference type="EMBL" id="EQD60252.1"/>
    </source>
</evidence>